<dbReference type="AlphaFoldDB" id="A0A0F9QBT7"/>
<accession>A0A0F9QBT7</accession>
<name>A0A0F9QBT7_9ZZZZ</name>
<evidence type="ECO:0000313" key="2">
    <source>
        <dbReference type="EMBL" id="KKN40014.1"/>
    </source>
</evidence>
<organism evidence="2">
    <name type="scientific">marine sediment metagenome</name>
    <dbReference type="NCBI Taxonomy" id="412755"/>
    <lineage>
        <taxon>unclassified sequences</taxon>
        <taxon>metagenomes</taxon>
        <taxon>ecological metagenomes</taxon>
    </lineage>
</organism>
<comment type="caution">
    <text evidence="2">The sequence shown here is derived from an EMBL/GenBank/DDBJ whole genome shotgun (WGS) entry which is preliminary data.</text>
</comment>
<protein>
    <submittedName>
        <fullName evidence="2">Uncharacterized protein</fullName>
    </submittedName>
</protein>
<dbReference type="EMBL" id="LAZR01001731">
    <property type="protein sequence ID" value="KKN40014.1"/>
    <property type="molecule type" value="Genomic_DNA"/>
</dbReference>
<keyword evidence="1" id="KW-0472">Membrane</keyword>
<feature type="transmembrane region" description="Helical" evidence="1">
    <location>
        <begin position="6"/>
        <end position="27"/>
    </location>
</feature>
<proteinExistence type="predicted"/>
<reference evidence="2" key="1">
    <citation type="journal article" date="2015" name="Nature">
        <title>Complex archaea that bridge the gap between prokaryotes and eukaryotes.</title>
        <authorList>
            <person name="Spang A."/>
            <person name="Saw J.H."/>
            <person name="Jorgensen S.L."/>
            <person name="Zaremba-Niedzwiedzka K."/>
            <person name="Martijn J."/>
            <person name="Lind A.E."/>
            <person name="van Eijk R."/>
            <person name="Schleper C."/>
            <person name="Guy L."/>
            <person name="Ettema T.J."/>
        </authorList>
    </citation>
    <scope>NUCLEOTIDE SEQUENCE</scope>
</reference>
<keyword evidence="1" id="KW-0812">Transmembrane</keyword>
<sequence>MENKKNYKRLALVFLIVIIILGLGLIWQTSMRLKYQMLKDEAIQLGAEGIITALQMVGACQELSNVTFEQIQEQVIHNYIYKNITEEVQEK</sequence>
<evidence type="ECO:0000256" key="1">
    <source>
        <dbReference type="SAM" id="Phobius"/>
    </source>
</evidence>
<gene>
    <name evidence="2" type="ORF">LCGC14_0737850</name>
</gene>
<keyword evidence="1" id="KW-1133">Transmembrane helix</keyword>